<dbReference type="Pfam" id="PF00082">
    <property type="entry name" value="Peptidase_S8"/>
    <property type="match status" value="1"/>
</dbReference>
<feature type="domain" description="Peptidase S8/S53" evidence="7">
    <location>
        <begin position="128"/>
        <end position="367"/>
    </location>
</feature>
<dbReference type="InterPro" id="IPR036852">
    <property type="entry name" value="Peptidase_S8/S53_dom_sf"/>
</dbReference>
<dbReference type="InterPro" id="IPR022398">
    <property type="entry name" value="Peptidase_S8_His-AS"/>
</dbReference>
<keyword evidence="3 5" id="KW-0378">Hydrolase</keyword>
<dbReference type="InterPro" id="IPR000209">
    <property type="entry name" value="Peptidase_S8/S53_dom"/>
</dbReference>
<evidence type="ECO:0000259" key="7">
    <source>
        <dbReference type="Pfam" id="PF00082"/>
    </source>
</evidence>
<proteinExistence type="inferred from homology"/>
<evidence type="ECO:0000256" key="2">
    <source>
        <dbReference type="ARBA" id="ARBA00022670"/>
    </source>
</evidence>
<keyword evidence="9" id="KW-1185">Reference proteome</keyword>
<dbReference type="PROSITE" id="PS51892">
    <property type="entry name" value="SUBTILASE"/>
    <property type="match status" value="1"/>
</dbReference>
<dbReference type="Proteomes" id="UP001172778">
    <property type="component" value="Unassembled WGS sequence"/>
</dbReference>
<dbReference type="InterPro" id="IPR023827">
    <property type="entry name" value="Peptidase_S8_Asp-AS"/>
</dbReference>
<dbReference type="PROSITE" id="PS00137">
    <property type="entry name" value="SUBTILASE_HIS"/>
    <property type="match status" value="1"/>
</dbReference>
<feature type="active site" description="Charge relay system" evidence="5">
    <location>
        <position position="137"/>
    </location>
</feature>
<dbReference type="SUPFAM" id="SSF52743">
    <property type="entry name" value="Subtilisin-like"/>
    <property type="match status" value="1"/>
</dbReference>
<evidence type="ECO:0000256" key="6">
    <source>
        <dbReference type="RuleBase" id="RU003355"/>
    </source>
</evidence>
<feature type="active site" description="Charge relay system" evidence="5">
    <location>
        <position position="325"/>
    </location>
</feature>
<dbReference type="InterPro" id="IPR015500">
    <property type="entry name" value="Peptidase_S8_subtilisin-rel"/>
</dbReference>
<keyword evidence="4 5" id="KW-0720">Serine protease</keyword>
<dbReference type="InterPro" id="IPR050131">
    <property type="entry name" value="Peptidase_S8_subtilisin-like"/>
</dbReference>
<evidence type="ECO:0000256" key="3">
    <source>
        <dbReference type="ARBA" id="ARBA00022801"/>
    </source>
</evidence>
<dbReference type="InterPro" id="IPR023828">
    <property type="entry name" value="Peptidase_S8_Ser-AS"/>
</dbReference>
<dbReference type="Gene3D" id="3.40.50.200">
    <property type="entry name" value="Peptidase S8/S53 domain"/>
    <property type="match status" value="1"/>
</dbReference>
<organism evidence="8 9">
    <name type="scientific">Parachitinimonas caeni</name>
    <dbReference type="NCBI Taxonomy" id="3031301"/>
    <lineage>
        <taxon>Bacteria</taxon>
        <taxon>Pseudomonadati</taxon>
        <taxon>Pseudomonadota</taxon>
        <taxon>Betaproteobacteria</taxon>
        <taxon>Neisseriales</taxon>
        <taxon>Chitinibacteraceae</taxon>
        <taxon>Parachitinimonas</taxon>
    </lineage>
</organism>
<evidence type="ECO:0000256" key="5">
    <source>
        <dbReference type="PROSITE-ProRule" id="PRU01240"/>
    </source>
</evidence>
<dbReference type="PROSITE" id="PS00138">
    <property type="entry name" value="SUBTILASE_SER"/>
    <property type="match status" value="1"/>
</dbReference>
<comment type="caution">
    <text evidence="8">The sequence shown here is derived from an EMBL/GenBank/DDBJ whole genome shotgun (WGS) entry which is preliminary data.</text>
</comment>
<dbReference type="PANTHER" id="PTHR43806">
    <property type="entry name" value="PEPTIDASE S8"/>
    <property type="match status" value="1"/>
</dbReference>
<dbReference type="PANTHER" id="PTHR43806:SF11">
    <property type="entry name" value="CEREVISIN-RELATED"/>
    <property type="match status" value="1"/>
</dbReference>
<evidence type="ECO:0000313" key="9">
    <source>
        <dbReference type="Proteomes" id="UP001172778"/>
    </source>
</evidence>
<feature type="active site" description="Charge relay system" evidence="5">
    <location>
        <position position="170"/>
    </location>
</feature>
<protein>
    <submittedName>
        <fullName evidence="8">S8 family serine peptidase</fullName>
    </submittedName>
</protein>
<comment type="similarity">
    <text evidence="1 5 6">Belongs to the peptidase S8 family.</text>
</comment>
<evidence type="ECO:0000256" key="1">
    <source>
        <dbReference type="ARBA" id="ARBA00011073"/>
    </source>
</evidence>
<dbReference type="PROSITE" id="PS00136">
    <property type="entry name" value="SUBTILASE_ASP"/>
    <property type="match status" value="1"/>
</dbReference>
<gene>
    <name evidence="8" type="ORF">PZA18_01780</name>
</gene>
<evidence type="ECO:0000256" key="4">
    <source>
        <dbReference type="ARBA" id="ARBA00022825"/>
    </source>
</evidence>
<name>A0ABT7DRT4_9NEIS</name>
<dbReference type="PRINTS" id="PR00723">
    <property type="entry name" value="SUBTILISIN"/>
</dbReference>
<dbReference type="RefSeq" id="WP_284099062.1">
    <property type="nucleotide sequence ID" value="NZ_JARRAF010000002.1"/>
</dbReference>
<evidence type="ECO:0000313" key="8">
    <source>
        <dbReference type="EMBL" id="MDK2122773.1"/>
    </source>
</evidence>
<keyword evidence="2 5" id="KW-0645">Protease</keyword>
<sequence>MTALALPSLAQAATGLVPDQILVKYRAQPGFAAAQSADAVRTTRAGVQVLRVDGQHFAMADASDRRLLLQQKLAELRADPNVIYAEPDYYGEFADMPVPVATPNDPGVSQAWNLEKIGARQLWSVASGNGIKVAVVDSGVDLTHPDLKDNLLPGYNFGDRNANPQDQLGHGTKVSGLLAAVRGNALAGAGVAPLAKLLPIKINAGASGTFKTSDVADSVDYAVAQGAKVINLSLTIDEDTQTLAAAIERAKEAGVVVVVASGNQGGAVAFPATIPGVIAVGASNESDQLAGFSNTGPEVTIAAPGTNLYSTLLGGGFGGAGQGTSFAAPTVSGVVAALLEVDPRLGSSQIASLLKQTAKPIAGNTVSYGIVQGGAAMLTRLPDLTLPKKTFAAGDSLTLDYSLPPTAGLVDIYVAVRTPNGEFGLMPDGRWQDTSQGYPVLAKGYQASGSLHGQLFGGVFPPIALTGLPAGVYTWRTGLVDPVAGRVVGTIIETPMTLQ</sequence>
<accession>A0ABT7DRT4</accession>
<dbReference type="EMBL" id="JARRAF010000002">
    <property type="protein sequence ID" value="MDK2122773.1"/>
    <property type="molecule type" value="Genomic_DNA"/>
</dbReference>
<reference evidence="8" key="1">
    <citation type="submission" date="2023-03" db="EMBL/GenBank/DDBJ databases">
        <title>Chitinimonas shenzhenensis gen. nov., sp. nov., a novel member of family Burkholderiaceae isolated from activated sludge collected in Shen Zhen, China.</title>
        <authorList>
            <person name="Wang X."/>
        </authorList>
    </citation>
    <scope>NUCLEOTIDE SEQUENCE</scope>
    <source>
        <strain evidence="8">DQS-5</strain>
    </source>
</reference>